<evidence type="ECO:0000313" key="6">
    <source>
        <dbReference type="Proteomes" id="UP000762676"/>
    </source>
</evidence>
<evidence type="ECO:0000313" key="5">
    <source>
        <dbReference type="EMBL" id="GFR60286.1"/>
    </source>
</evidence>
<evidence type="ECO:0000256" key="1">
    <source>
        <dbReference type="ARBA" id="ARBA00010495"/>
    </source>
</evidence>
<evidence type="ECO:0000256" key="4">
    <source>
        <dbReference type="SAM" id="MobiDB-lite"/>
    </source>
</evidence>
<feature type="compositionally biased region" description="Acidic residues" evidence="4">
    <location>
        <begin position="98"/>
        <end position="108"/>
    </location>
</feature>
<feature type="region of interest" description="Disordered" evidence="4">
    <location>
        <begin position="1"/>
        <end position="30"/>
    </location>
</feature>
<feature type="region of interest" description="Disordered" evidence="4">
    <location>
        <begin position="811"/>
        <end position="902"/>
    </location>
</feature>
<feature type="compositionally biased region" description="Basic and acidic residues" evidence="4">
    <location>
        <begin position="701"/>
        <end position="732"/>
    </location>
</feature>
<dbReference type="Proteomes" id="UP000762676">
    <property type="component" value="Unassembled WGS sequence"/>
</dbReference>
<dbReference type="PANTHER" id="PTHR22012:SF2">
    <property type="entry name" value="FIBROUS SHEATH-INTERACTING PROTEIN 1"/>
    <property type="match status" value="1"/>
</dbReference>
<feature type="compositionally biased region" description="Polar residues" evidence="4">
    <location>
        <begin position="886"/>
        <end position="902"/>
    </location>
</feature>
<feature type="region of interest" description="Disordered" evidence="4">
    <location>
        <begin position="226"/>
        <end position="343"/>
    </location>
</feature>
<comment type="similarity">
    <text evidence="1">Belongs to the FSIP1 family.</text>
</comment>
<feature type="compositionally biased region" description="Low complexity" evidence="4">
    <location>
        <begin position="764"/>
        <end position="784"/>
    </location>
</feature>
<comment type="caution">
    <text evidence="5">The sequence shown here is derived from an EMBL/GenBank/DDBJ whole genome shotgun (WGS) entry which is preliminary data.</text>
</comment>
<feature type="compositionally biased region" description="Polar residues" evidence="4">
    <location>
        <begin position="80"/>
        <end position="92"/>
    </location>
</feature>
<organism evidence="5 6">
    <name type="scientific">Elysia marginata</name>
    <dbReference type="NCBI Taxonomy" id="1093978"/>
    <lineage>
        <taxon>Eukaryota</taxon>
        <taxon>Metazoa</taxon>
        <taxon>Spiralia</taxon>
        <taxon>Lophotrochozoa</taxon>
        <taxon>Mollusca</taxon>
        <taxon>Gastropoda</taxon>
        <taxon>Heterobranchia</taxon>
        <taxon>Euthyneura</taxon>
        <taxon>Panpulmonata</taxon>
        <taxon>Sacoglossa</taxon>
        <taxon>Placobranchoidea</taxon>
        <taxon>Plakobranchidae</taxon>
        <taxon>Elysia</taxon>
    </lineage>
</organism>
<feature type="compositionally biased region" description="Polar residues" evidence="4">
    <location>
        <begin position="860"/>
        <end position="879"/>
    </location>
</feature>
<dbReference type="PRINTS" id="PR02075">
    <property type="entry name" value="FIBSHEATHIP1"/>
</dbReference>
<feature type="compositionally biased region" description="Basic residues" evidence="4">
    <location>
        <begin position="311"/>
        <end position="320"/>
    </location>
</feature>
<dbReference type="EMBL" id="BMAT01003668">
    <property type="protein sequence ID" value="GFR60286.1"/>
    <property type="molecule type" value="Genomic_DNA"/>
</dbReference>
<dbReference type="PANTHER" id="PTHR22012">
    <property type="entry name" value="FIBROUS SHEATH INTERACTING PROTEIN 1"/>
    <property type="match status" value="1"/>
</dbReference>
<proteinExistence type="inferred from homology"/>
<dbReference type="AlphaFoldDB" id="A0AAV4EHT1"/>
<name>A0AAV4EHT1_9GAST</name>
<feature type="compositionally biased region" description="Acidic residues" evidence="4">
    <location>
        <begin position="59"/>
        <end position="73"/>
    </location>
</feature>
<evidence type="ECO:0000256" key="3">
    <source>
        <dbReference type="ARBA" id="ARBA00023054"/>
    </source>
</evidence>
<reference evidence="5 6" key="1">
    <citation type="journal article" date="2021" name="Elife">
        <title>Chloroplast acquisition without the gene transfer in kleptoplastic sea slugs, Plakobranchus ocellatus.</title>
        <authorList>
            <person name="Maeda T."/>
            <person name="Takahashi S."/>
            <person name="Yoshida T."/>
            <person name="Shimamura S."/>
            <person name="Takaki Y."/>
            <person name="Nagai Y."/>
            <person name="Toyoda A."/>
            <person name="Suzuki Y."/>
            <person name="Arimoto A."/>
            <person name="Ishii H."/>
            <person name="Satoh N."/>
            <person name="Nishiyama T."/>
            <person name="Hasebe M."/>
            <person name="Maruyama T."/>
            <person name="Minagawa J."/>
            <person name="Obokata J."/>
            <person name="Shigenobu S."/>
        </authorList>
    </citation>
    <scope>NUCLEOTIDE SEQUENCE [LARGE SCALE GENOMIC DNA]</scope>
</reference>
<protein>
    <recommendedName>
        <fullName evidence="2">Fibrous sheath-interacting protein 1</fullName>
    </recommendedName>
</protein>
<feature type="region of interest" description="Disordered" evidence="4">
    <location>
        <begin position="517"/>
        <end position="541"/>
    </location>
</feature>
<keyword evidence="3" id="KW-0175">Coiled coil</keyword>
<sequence>MGDTDLTTEGGDIGDMESFANDYDSYDDADEGLINDLEDLEINDLNSKFFKGLDGVKFDDEDDNDYDDDDQELQDLCQPSDETSSQALVTQESGKEEDGAEIGSDEERDILQGIREDIELKVREEMEEELQTFQERMKAIQEGRLPGRTDDEKNNYATVEENEEMNPQLREAIIKMNKLDKILRKKVKREKEVKKERILLERRMRQEISEMEQGASNYKEIKMNTEKFLALAPPPSHNEGVSLESEDEEEMPPLFQTQFDESELDRRKKGKANFDDGNTPGNGQTRSESSISSQGNRSRASKSGVGVGAQSRKKAKKKDFIKRNKELAGEADQPVAMTDDEKRRLQSLLEGVDELPELEEGEDISSLMEVNPFQLTVQPGEGFCPDTSESRTLSSIDQRLKGLMPEEDFKSIFNGESGFARGRDSIQATPSQQQLLFTRVGLHSTGNDAAALDRFGERVLYETKEERELKARLLAIESQLEQFKTPMEDEAAEDCHLTDQMLDQLLDQCARNMAHTLESDTPESTPRSQLSSRQSLLANPPRLTDEQLQQLLSDAQFPLSSRLLALRDDDQKLEEEDGSTEMIRAETWIAIRDAKLDENFEEIDGAQALQAGGLTDTDKNSSLEAKSSSKVNSLNISEAKAVRGGGHRNVNVQQNRNMSTNNTYCNEMAGASTKANFPERREIDHLAFTPDITNPAYANDSEEHFTSGHSAEPVHPRESTLGRDMELRRESGGARSKLGGSVELPKLQSSSFIRGSVESEGTSRLDSPSLASSSRDSFDSFIPSNNNNNGSQDGIQHQVRLPEIPTGSFLIHTPQGMNNDERTQPRNTLPSRPPLHMVRNNLSDMSVTSMSTSDREEDTTPTIQASRVSSAGKNNTSSPAGRRVPQHSQMMQPTPPSTKKQT</sequence>
<accession>A0AAV4EHT1</accession>
<dbReference type="InterPro" id="IPR026246">
    <property type="entry name" value="Fsip1"/>
</dbReference>
<feature type="compositionally biased region" description="Low complexity" evidence="4">
    <location>
        <begin position="527"/>
        <end position="537"/>
    </location>
</feature>
<feature type="compositionally biased region" description="Polar residues" evidence="4">
    <location>
        <begin position="785"/>
        <end position="794"/>
    </location>
</feature>
<gene>
    <name evidence="5" type="ORF">ElyMa_001819500</name>
</gene>
<feature type="compositionally biased region" description="Polar residues" evidence="4">
    <location>
        <begin position="279"/>
        <end position="298"/>
    </location>
</feature>
<evidence type="ECO:0000256" key="2">
    <source>
        <dbReference type="ARBA" id="ARBA00019480"/>
    </source>
</evidence>
<feature type="region of interest" description="Disordered" evidence="4">
    <location>
        <begin position="53"/>
        <end position="110"/>
    </location>
</feature>
<dbReference type="Pfam" id="PF15554">
    <property type="entry name" value="FSIP1"/>
    <property type="match status" value="1"/>
</dbReference>
<keyword evidence="6" id="KW-1185">Reference proteome</keyword>
<feature type="compositionally biased region" description="Low complexity" evidence="4">
    <location>
        <begin position="843"/>
        <end position="852"/>
    </location>
</feature>
<feature type="region of interest" description="Disordered" evidence="4">
    <location>
        <begin position="695"/>
        <end position="794"/>
    </location>
</feature>